<evidence type="ECO:0008006" key="3">
    <source>
        <dbReference type="Google" id="ProtNLM"/>
    </source>
</evidence>
<dbReference type="OrthoDB" id="9773927at2"/>
<dbReference type="AlphaFoldDB" id="A0A5S9QED8"/>
<protein>
    <recommendedName>
        <fullName evidence="3">Nucleotidyltransferase family protein</fullName>
    </recommendedName>
</protein>
<dbReference type="InterPro" id="IPR039498">
    <property type="entry name" value="NTP_transf_5"/>
</dbReference>
<sequence>MPRQLHNAAQPLVGLFSPARDSAEAQGLQQTENSIDGERLEQQIAWHRVWGHWPALASQLNSDDHDYSKLTRQSSLKKMQGLMQVKAIQEIHAALVDVSVQHLWLKGPLLSKRLYDDFTVRSSVDLDFIVGPNKVSAADQCLRALGYVPMHINDVDVSWSVICFYLKDLSYRHPATGVCVELHWRWDIFPSMMPMLFDDAYSRCRTMQVGKHLMPVMGLEDEFIYLCMHGAKSCWARLQWLLDIQALTLQGDLDWKIIESRATALGTLPDIVTALLLVEKVFEQSVDVNFIGAHRCSPIVQRNLSVCLQTWSACDYPPLQARLLHRLRMRQSLRHKVDFFMRRLISVDDALLLPESLQTPVTTTLLWPLLFCTRVLLRKPAVLSN</sequence>
<name>A0A5S9QED8_9GAMM</name>
<dbReference type="EMBL" id="CACSIO010000023">
    <property type="protein sequence ID" value="CAA0116826.1"/>
    <property type="molecule type" value="Genomic_DNA"/>
</dbReference>
<dbReference type="Pfam" id="PF14907">
    <property type="entry name" value="NTP_transf_5"/>
    <property type="match status" value="1"/>
</dbReference>
<dbReference type="Proteomes" id="UP000441399">
    <property type="component" value="Unassembled WGS sequence"/>
</dbReference>
<accession>A0A5S9QED8</accession>
<evidence type="ECO:0000313" key="2">
    <source>
        <dbReference type="Proteomes" id="UP000441399"/>
    </source>
</evidence>
<reference evidence="1 2" key="1">
    <citation type="submission" date="2019-11" db="EMBL/GenBank/DDBJ databases">
        <authorList>
            <person name="Holert J."/>
        </authorList>
    </citation>
    <scope>NUCLEOTIDE SEQUENCE [LARGE SCALE GENOMIC DNA]</scope>
    <source>
        <strain evidence="1">SB11_3</strain>
    </source>
</reference>
<organism evidence="1 2">
    <name type="scientific">BD1-7 clade bacterium</name>
    <dbReference type="NCBI Taxonomy" id="2029982"/>
    <lineage>
        <taxon>Bacteria</taxon>
        <taxon>Pseudomonadati</taxon>
        <taxon>Pseudomonadota</taxon>
        <taxon>Gammaproteobacteria</taxon>
        <taxon>Cellvibrionales</taxon>
        <taxon>Spongiibacteraceae</taxon>
        <taxon>BD1-7 clade</taxon>
    </lineage>
</organism>
<evidence type="ECO:0000313" key="1">
    <source>
        <dbReference type="EMBL" id="CAA0116826.1"/>
    </source>
</evidence>
<proteinExistence type="predicted"/>
<keyword evidence="2" id="KW-1185">Reference proteome</keyword>
<gene>
    <name evidence="1" type="ORF">OPDIPICF_01947</name>
</gene>